<keyword evidence="7" id="KW-0828">Tyrosine catabolism</keyword>
<keyword evidence="8" id="KW-0408">Iron</keyword>
<comment type="pathway">
    <text evidence="2">Amino-acid degradation; L-phenylalanine degradation; acetoacetate and fumarate from L-phenylalanine: step 3/6.</text>
</comment>
<dbReference type="GO" id="GO:0006572">
    <property type="term" value="P:L-tyrosine catabolic process"/>
    <property type="evidence" value="ECO:0007669"/>
    <property type="project" value="UniProtKB-KW"/>
</dbReference>
<reference evidence="11" key="1">
    <citation type="submission" date="2022-11" db="UniProtKB">
        <authorList>
            <consortium name="EnsemblMetazoa"/>
        </authorList>
    </citation>
    <scope>IDENTIFICATION</scope>
</reference>
<accession>A0A913YJI9</accession>
<dbReference type="GO" id="GO:0005789">
    <property type="term" value="C:endoplasmic reticulum membrane"/>
    <property type="evidence" value="ECO:0007669"/>
    <property type="project" value="TreeGrafter"/>
</dbReference>
<dbReference type="GO" id="GO:0046872">
    <property type="term" value="F:metal ion binding"/>
    <property type="evidence" value="ECO:0007669"/>
    <property type="project" value="UniProtKB-KW"/>
</dbReference>
<dbReference type="CDD" id="cd08342">
    <property type="entry name" value="HPPD_N_like"/>
    <property type="match status" value="1"/>
</dbReference>
<dbReference type="EC" id="1.13.11.27" evidence="4"/>
<comment type="cofactor">
    <cofactor evidence="1">
        <name>Fe cation</name>
        <dbReference type="ChEBI" id="CHEBI:24875"/>
    </cofactor>
</comment>
<dbReference type="InterPro" id="IPR037523">
    <property type="entry name" value="VOC_core"/>
</dbReference>
<dbReference type="Proteomes" id="UP000887567">
    <property type="component" value="Unplaced"/>
</dbReference>
<evidence type="ECO:0000256" key="4">
    <source>
        <dbReference type="ARBA" id="ARBA00013222"/>
    </source>
</evidence>
<dbReference type="GO" id="GO:0006559">
    <property type="term" value="P:L-phenylalanine catabolic process"/>
    <property type="evidence" value="ECO:0007669"/>
    <property type="project" value="UniProtKB-KW"/>
</dbReference>
<dbReference type="PROSITE" id="PS51819">
    <property type="entry name" value="VOC"/>
    <property type="match status" value="1"/>
</dbReference>
<dbReference type="InterPro" id="IPR029068">
    <property type="entry name" value="Glyas_Bleomycin-R_OHBP_Dase"/>
</dbReference>
<organism evidence="11 12">
    <name type="scientific">Exaiptasia diaphana</name>
    <name type="common">Tropical sea anemone</name>
    <name type="synonym">Aiptasia pulchella</name>
    <dbReference type="NCBI Taxonomy" id="2652724"/>
    <lineage>
        <taxon>Eukaryota</taxon>
        <taxon>Metazoa</taxon>
        <taxon>Cnidaria</taxon>
        <taxon>Anthozoa</taxon>
        <taxon>Hexacorallia</taxon>
        <taxon>Actiniaria</taxon>
        <taxon>Aiptasiidae</taxon>
        <taxon>Exaiptasia</taxon>
    </lineage>
</organism>
<evidence type="ECO:0000256" key="8">
    <source>
        <dbReference type="ARBA" id="ARBA00023004"/>
    </source>
</evidence>
<keyword evidence="12" id="KW-1185">Reference proteome</keyword>
<protein>
    <recommendedName>
        <fullName evidence="4">4-hydroxyphenylpyruvate dioxygenase</fullName>
        <ecNumber evidence="4">1.13.11.27</ecNumber>
    </recommendedName>
</protein>
<dbReference type="KEGG" id="epa:110237814"/>
<dbReference type="Gene3D" id="3.10.180.10">
    <property type="entry name" value="2,3-Dihydroxybiphenyl 1,2-Dioxygenase, domain 1"/>
    <property type="match status" value="2"/>
</dbReference>
<dbReference type="InterPro" id="IPR041736">
    <property type="entry name" value="4OHPhenylPyrv_dOase_N"/>
</dbReference>
<dbReference type="InterPro" id="IPR004360">
    <property type="entry name" value="Glyas_Fos-R_dOase_dom"/>
</dbReference>
<dbReference type="PANTHER" id="PTHR11959">
    <property type="entry name" value="4-HYDROXYPHENYLPYRUVATE DIOXYGENASE"/>
    <property type="match status" value="1"/>
</dbReference>
<dbReference type="AlphaFoldDB" id="A0A913YJI9"/>
<dbReference type="SUPFAM" id="SSF54593">
    <property type="entry name" value="Glyoxalase/Bleomycin resistance protein/Dihydroxybiphenyl dioxygenase"/>
    <property type="match status" value="1"/>
</dbReference>
<dbReference type="RefSeq" id="XP_028514516.1">
    <property type="nucleotide sequence ID" value="XM_028658715.1"/>
</dbReference>
<dbReference type="GO" id="GO:0000139">
    <property type="term" value="C:Golgi membrane"/>
    <property type="evidence" value="ECO:0007669"/>
    <property type="project" value="TreeGrafter"/>
</dbReference>
<sequence length="225" mass="25234">MTTYSDKGEKPTVGRMLAFDHITFWVGNAKQAASYYCTRMGFEPMAYKGLETGSTEEVAHAVKQDKIIFVLKSALVPNNELTETMGKHLTLHGDGVKDVAFEVEDCIGLYKVSIKTEIYIFSKYTAMRTVVVTNHEETIKMTILEPAIGIKKSQVQEYIDYYGTAGIQHIALNTPDIISTVANLKERGVVFLSIPDTYYDNLRERLKKASITVKEDLDIVSCTLE</sequence>
<dbReference type="OrthoDB" id="414569at2759"/>
<evidence type="ECO:0000256" key="6">
    <source>
        <dbReference type="ARBA" id="ARBA00022737"/>
    </source>
</evidence>
<feature type="domain" description="VOC" evidence="10">
    <location>
        <begin position="18"/>
        <end position="225"/>
    </location>
</feature>
<dbReference type="Pfam" id="PF00903">
    <property type="entry name" value="Glyoxalase"/>
    <property type="match status" value="1"/>
</dbReference>
<evidence type="ECO:0000256" key="5">
    <source>
        <dbReference type="ARBA" id="ARBA00022723"/>
    </source>
</evidence>
<comment type="similarity">
    <text evidence="3">Belongs to the 4HPPD family.</text>
</comment>
<dbReference type="InterPro" id="IPR005956">
    <property type="entry name" value="4OHPhenylPyrv_dOase"/>
</dbReference>
<evidence type="ECO:0000256" key="3">
    <source>
        <dbReference type="ARBA" id="ARBA00005877"/>
    </source>
</evidence>
<evidence type="ECO:0000256" key="7">
    <source>
        <dbReference type="ARBA" id="ARBA00022878"/>
    </source>
</evidence>
<name>A0A913YJI9_EXADI</name>
<dbReference type="PANTHER" id="PTHR11959:SF1">
    <property type="entry name" value="4-HYDROXYPHENYLPYRUVATE DIOXYGENASE"/>
    <property type="match status" value="1"/>
</dbReference>
<evidence type="ECO:0000313" key="11">
    <source>
        <dbReference type="EnsemblMetazoa" id="XP_028514516.1"/>
    </source>
</evidence>
<keyword evidence="6" id="KW-0677">Repeat</keyword>
<evidence type="ECO:0000259" key="10">
    <source>
        <dbReference type="PROSITE" id="PS51819"/>
    </source>
</evidence>
<keyword evidence="5" id="KW-0479">Metal-binding</keyword>
<keyword evidence="9" id="KW-0585">Phenylalanine catabolism</keyword>
<dbReference type="GeneID" id="110237814"/>
<evidence type="ECO:0000256" key="1">
    <source>
        <dbReference type="ARBA" id="ARBA00001962"/>
    </source>
</evidence>
<evidence type="ECO:0000256" key="2">
    <source>
        <dbReference type="ARBA" id="ARBA00005162"/>
    </source>
</evidence>
<evidence type="ECO:0000313" key="12">
    <source>
        <dbReference type="Proteomes" id="UP000887567"/>
    </source>
</evidence>
<proteinExistence type="inferred from homology"/>
<dbReference type="GO" id="GO:0003868">
    <property type="term" value="F:4-hydroxyphenylpyruvate dioxygenase activity"/>
    <property type="evidence" value="ECO:0007669"/>
    <property type="project" value="UniProtKB-EC"/>
</dbReference>
<dbReference type="EnsemblMetazoa" id="XM_028658715.1">
    <property type="protein sequence ID" value="XP_028514516.1"/>
    <property type="gene ID" value="LOC110237814"/>
</dbReference>
<evidence type="ECO:0000256" key="9">
    <source>
        <dbReference type="ARBA" id="ARBA00023232"/>
    </source>
</evidence>